<name>A0AAV1IW16_9NEOP</name>
<gene>
    <name evidence="1" type="ORF">LNINA_LOCUS1316</name>
</gene>
<evidence type="ECO:0000313" key="2">
    <source>
        <dbReference type="Proteomes" id="UP001497472"/>
    </source>
</evidence>
<organism evidence="1 2">
    <name type="scientific">Leptosia nina</name>
    <dbReference type="NCBI Taxonomy" id="320188"/>
    <lineage>
        <taxon>Eukaryota</taxon>
        <taxon>Metazoa</taxon>
        <taxon>Ecdysozoa</taxon>
        <taxon>Arthropoda</taxon>
        <taxon>Hexapoda</taxon>
        <taxon>Insecta</taxon>
        <taxon>Pterygota</taxon>
        <taxon>Neoptera</taxon>
        <taxon>Endopterygota</taxon>
        <taxon>Lepidoptera</taxon>
        <taxon>Glossata</taxon>
        <taxon>Ditrysia</taxon>
        <taxon>Papilionoidea</taxon>
        <taxon>Pieridae</taxon>
        <taxon>Pierinae</taxon>
        <taxon>Leptosia</taxon>
    </lineage>
</organism>
<sequence length="123" mass="14325">MRCYIPISGRGNCLAYYLLSAESLPVLNEENLLYAYRPTVRHHIAHFCPNLDVARQCIRKCMQLGLPSFCGKDHVCYCGHKYKNTDMNPKTNAEEVYNQFKDLYTKYFGPDTRSKKPQDHIDE</sequence>
<keyword evidence="2" id="KW-1185">Reference proteome</keyword>
<proteinExistence type="predicted"/>
<dbReference type="AlphaFoldDB" id="A0AAV1IW16"/>
<dbReference type="EMBL" id="CAVLEF010000002">
    <property type="protein sequence ID" value="CAK1541323.1"/>
    <property type="molecule type" value="Genomic_DNA"/>
</dbReference>
<dbReference type="Proteomes" id="UP001497472">
    <property type="component" value="Unassembled WGS sequence"/>
</dbReference>
<comment type="caution">
    <text evidence="1">The sequence shown here is derived from an EMBL/GenBank/DDBJ whole genome shotgun (WGS) entry which is preliminary data.</text>
</comment>
<reference evidence="1 2" key="1">
    <citation type="submission" date="2023-11" db="EMBL/GenBank/DDBJ databases">
        <authorList>
            <person name="Okamura Y."/>
        </authorList>
    </citation>
    <scope>NUCLEOTIDE SEQUENCE [LARGE SCALE GENOMIC DNA]</scope>
</reference>
<protein>
    <submittedName>
        <fullName evidence="1">Uncharacterized protein</fullName>
    </submittedName>
</protein>
<accession>A0AAV1IW16</accession>
<evidence type="ECO:0000313" key="1">
    <source>
        <dbReference type="EMBL" id="CAK1541323.1"/>
    </source>
</evidence>